<accession>A0A382KRT2</accession>
<dbReference type="AlphaFoldDB" id="A0A382KRT2"/>
<dbReference type="SUPFAM" id="SSF54593">
    <property type="entry name" value="Glyoxalase/Bleomycin resistance protein/Dihydroxybiphenyl dioxygenase"/>
    <property type="match status" value="1"/>
</dbReference>
<gene>
    <name evidence="2" type="ORF">METZ01_LOCUS279119</name>
</gene>
<protein>
    <recommendedName>
        <fullName evidence="1">VOC domain-containing protein</fullName>
    </recommendedName>
</protein>
<dbReference type="Gene3D" id="3.10.180.10">
    <property type="entry name" value="2,3-Dihydroxybiphenyl 1,2-Dioxygenase, domain 1"/>
    <property type="match status" value="1"/>
</dbReference>
<evidence type="ECO:0000259" key="1">
    <source>
        <dbReference type="PROSITE" id="PS51819"/>
    </source>
</evidence>
<sequence length="121" mass="13652">MSIILDHTIVPSHDKEASFRFFADIFGLTYGGPAGHFAPVKANDTLTLDFDNQGGFESHHYAFHLGDQEFDDIFVRIKDRGITYGSGPRDLDDMQINTRRGGRGFYFLDLNGHIVELLTRS</sequence>
<dbReference type="CDD" id="cd08351">
    <property type="entry name" value="ChaP_like"/>
    <property type="match status" value="1"/>
</dbReference>
<evidence type="ECO:0000313" key="2">
    <source>
        <dbReference type="EMBL" id="SVC26265.1"/>
    </source>
</evidence>
<name>A0A382KRT2_9ZZZZ</name>
<reference evidence="2" key="1">
    <citation type="submission" date="2018-05" db="EMBL/GenBank/DDBJ databases">
        <authorList>
            <person name="Lanie J.A."/>
            <person name="Ng W.-L."/>
            <person name="Kazmierczak K.M."/>
            <person name="Andrzejewski T.M."/>
            <person name="Davidsen T.M."/>
            <person name="Wayne K.J."/>
            <person name="Tettelin H."/>
            <person name="Glass J.I."/>
            <person name="Rusch D."/>
            <person name="Podicherti R."/>
            <person name="Tsui H.-C.T."/>
            <person name="Winkler M.E."/>
        </authorList>
    </citation>
    <scope>NUCLEOTIDE SEQUENCE</scope>
</reference>
<organism evidence="2">
    <name type="scientific">marine metagenome</name>
    <dbReference type="NCBI Taxonomy" id="408172"/>
    <lineage>
        <taxon>unclassified sequences</taxon>
        <taxon>metagenomes</taxon>
        <taxon>ecological metagenomes</taxon>
    </lineage>
</organism>
<feature type="domain" description="VOC" evidence="1">
    <location>
        <begin position="4"/>
        <end position="120"/>
    </location>
</feature>
<dbReference type="EMBL" id="UINC01081948">
    <property type="protein sequence ID" value="SVC26265.1"/>
    <property type="molecule type" value="Genomic_DNA"/>
</dbReference>
<dbReference type="InterPro" id="IPR037523">
    <property type="entry name" value="VOC_core"/>
</dbReference>
<dbReference type="InterPro" id="IPR029068">
    <property type="entry name" value="Glyas_Bleomycin-R_OHBP_Dase"/>
</dbReference>
<proteinExistence type="predicted"/>
<dbReference type="PROSITE" id="PS51819">
    <property type="entry name" value="VOC"/>
    <property type="match status" value="1"/>
</dbReference>